<proteinExistence type="inferred from homology"/>
<dbReference type="InterPro" id="IPR036390">
    <property type="entry name" value="WH_DNA-bd_sf"/>
</dbReference>
<evidence type="ECO:0000313" key="2">
    <source>
        <dbReference type="EMBL" id="VAW00677.1"/>
    </source>
</evidence>
<dbReference type="AlphaFoldDB" id="A0A3B0SIB5"/>
<dbReference type="PROSITE" id="PS01125">
    <property type="entry name" value="ROK"/>
    <property type="match status" value="1"/>
</dbReference>
<dbReference type="InterPro" id="IPR036388">
    <property type="entry name" value="WH-like_DNA-bd_sf"/>
</dbReference>
<sequence length="406" mass="42833">MAPSTTVLDIRRRNRGRVLRNLLLAGESTRATLALETELSTATVTNVVSDLIAEGLVGEVGTLPSNGGRPIARLSPRGDSAYVIGADIGEHGITAELYDLSLRRIDRIFDKVSNRLADPQTIAKALGDSVGAIRSANKYIEGRLIGLGLGLPGIVDTTPDGTTAIHAQCFGWEPVDLYSLYDDPDIAVYADNGAKTMAAAEAWRGGARDIQHCIVALIGRGVGAGFIVDGTLLRGLSSSAGEWGHTKISLDGRKCACGGRGCLEAYVGGAAIMQRWQDTGAMPHGTEEEALTQLIDAADNGDDNARQVLDETVEILGAGLANLVNLFNPQTIIIGGWTGLALANARLTQLNHHTRAQALARPAQQVQLKVSQLGRDAVALGAALLPLQQLINGTALQTNRTKTETR</sequence>
<organism evidence="2">
    <name type="scientific">hydrothermal vent metagenome</name>
    <dbReference type="NCBI Taxonomy" id="652676"/>
    <lineage>
        <taxon>unclassified sequences</taxon>
        <taxon>metagenomes</taxon>
        <taxon>ecological metagenomes</taxon>
    </lineage>
</organism>
<protein>
    <recommendedName>
        <fullName evidence="3">Xylose-responsive transcription regulator, ROK family</fullName>
    </recommendedName>
</protein>
<dbReference type="InterPro" id="IPR049874">
    <property type="entry name" value="ROK_cs"/>
</dbReference>
<dbReference type="PANTHER" id="PTHR18964">
    <property type="entry name" value="ROK (REPRESSOR, ORF, KINASE) FAMILY"/>
    <property type="match status" value="1"/>
</dbReference>
<dbReference type="SUPFAM" id="SSF46785">
    <property type="entry name" value="Winged helix' DNA-binding domain"/>
    <property type="match status" value="1"/>
</dbReference>
<dbReference type="EMBL" id="UOEK01000192">
    <property type="protein sequence ID" value="VAW00677.1"/>
    <property type="molecule type" value="Genomic_DNA"/>
</dbReference>
<dbReference type="InterPro" id="IPR043129">
    <property type="entry name" value="ATPase_NBD"/>
</dbReference>
<accession>A0A3B0SIB5</accession>
<dbReference type="Pfam" id="PF00480">
    <property type="entry name" value="ROK"/>
    <property type="match status" value="1"/>
</dbReference>
<dbReference type="Gene3D" id="1.10.10.10">
    <property type="entry name" value="Winged helix-like DNA-binding domain superfamily/Winged helix DNA-binding domain"/>
    <property type="match status" value="1"/>
</dbReference>
<dbReference type="PANTHER" id="PTHR18964:SF149">
    <property type="entry name" value="BIFUNCTIONAL UDP-N-ACETYLGLUCOSAMINE 2-EPIMERASE_N-ACETYLMANNOSAMINE KINASE"/>
    <property type="match status" value="1"/>
</dbReference>
<comment type="similarity">
    <text evidence="1">Belongs to the ROK (NagC/XylR) family.</text>
</comment>
<gene>
    <name evidence="2" type="ORF">MNBD_ACTINO02-1567</name>
</gene>
<evidence type="ECO:0000256" key="1">
    <source>
        <dbReference type="ARBA" id="ARBA00006479"/>
    </source>
</evidence>
<dbReference type="InterPro" id="IPR000600">
    <property type="entry name" value="ROK"/>
</dbReference>
<reference evidence="2" key="1">
    <citation type="submission" date="2018-06" db="EMBL/GenBank/DDBJ databases">
        <authorList>
            <person name="Zhirakovskaya E."/>
        </authorList>
    </citation>
    <scope>NUCLEOTIDE SEQUENCE</scope>
</reference>
<name>A0A3B0SIB5_9ZZZZ</name>
<dbReference type="Gene3D" id="3.30.420.40">
    <property type="match status" value="2"/>
</dbReference>
<dbReference type="SUPFAM" id="SSF53067">
    <property type="entry name" value="Actin-like ATPase domain"/>
    <property type="match status" value="1"/>
</dbReference>
<evidence type="ECO:0008006" key="3">
    <source>
        <dbReference type="Google" id="ProtNLM"/>
    </source>
</evidence>